<dbReference type="PROSITE" id="PS51468">
    <property type="entry name" value="VIT"/>
    <property type="match status" value="1"/>
</dbReference>
<evidence type="ECO:0000259" key="2">
    <source>
        <dbReference type="PROSITE" id="PS50234"/>
    </source>
</evidence>
<dbReference type="Gene3D" id="3.40.50.410">
    <property type="entry name" value="von Willebrand factor, type A domain"/>
    <property type="match status" value="1"/>
</dbReference>
<dbReference type="SUPFAM" id="SSF53300">
    <property type="entry name" value="vWA-like"/>
    <property type="match status" value="1"/>
</dbReference>
<dbReference type="SMART" id="SM00327">
    <property type="entry name" value="VWA"/>
    <property type="match status" value="1"/>
</dbReference>
<protein>
    <submittedName>
        <fullName evidence="4">von Willebrand factor A domain-containing protein 5A</fullName>
    </submittedName>
</protein>
<feature type="domain" description="VIT" evidence="3">
    <location>
        <begin position="1"/>
        <end position="130"/>
    </location>
</feature>
<gene>
    <name evidence="4" type="ORF">M9Y10_025957</name>
</gene>
<sequence length="807" mass="91808">MSLFSIMSEQKRSYIDPQSINIDGEINGIFFTGTIEASFENTDSQIDKFNVIFGNELNEQIGFHNIKVLIDGNTYLIKTQQLKEAKSTFEKGETQGEQVIFGQGDESYSTFYISNVLQNQVVSFSIDFELPINFIEGNNIDLSFPLIYAGSGGRQALKCKNFKFSVKSSFFELKEKSISSSPEGQFDASTSTYIIDHLKSSVGNIRMIIDPNFTENFFNDDLNFFSADNQVSTENNIGIFSGKYGSIKFVPSKDREKIEDHSGEEFIFVVDSSGSMSGDPIKLAAQCLIIFIKSLPKDCYFNVIQFGTNFVPLFGRPVKYTNENADKALNLAKKLCSDLHNTNLYQPLKYIFSHPLTENDKLRRVFVLTDGEVNDKSEVISLVDNNSKTTMCSAIGIGNCVDRNLVEKIGEKGNGFVDFVSSCNDDMKSTVINQLSKSLNGFCNVEISIENNESFEIVPPLSSIKFQPGFPSTLYFKTNNKIDENTHVLIDVEGNESVLTMKSLPENSKTQKSLEFMFNNENIKYLRKQQLTEEIKSKIIQISVEHGILSPYVGLIGVRQFESPEKEEEMINKIQNLRNQLIDDKKYFTGLSGFRPMCVKTVAGKNIPLSFDSNDYVGDLKLSIYEKEGVPVDHIHLVYKGRQLEDDKKLSDYSMQDNSTVHIVLRLRSDSGCGSGLIEYKLDEIRKQPIIRDNISKVFDKEKAEDLVSIISKQKIEGYWMKIPNEIEKDKYDKMKAIIEKASDLYKQMKIKEDENKIIGTICCLIFMKKFMLNDRKTWTLVYNKGMEWLFSVEPKVNWNNVLKYLL</sequence>
<dbReference type="InterPro" id="IPR013694">
    <property type="entry name" value="VIT"/>
</dbReference>
<name>A0ABR2H919_9EUKA</name>
<dbReference type="EMBL" id="JAPFFF010000038">
    <property type="protein sequence ID" value="KAK8842376.1"/>
    <property type="molecule type" value="Genomic_DNA"/>
</dbReference>
<dbReference type="Proteomes" id="UP001470230">
    <property type="component" value="Unassembled WGS sequence"/>
</dbReference>
<feature type="domain" description="VWFA" evidence="2">
    <location>
        <begin position="265"/>
        <end position="435"/>
    </location>
</feature>
<dbReference type="InterPro" id="IPR000626">
    <property type="entry name" value="Ubiquitin-like_dom"/>
</dbReference>
<proteinExistence type="predicted"/>
<organism evidence="4 5">
    <name type="scientific">Tritrichomonas musculus</name>
    <dbReference type="NCBI Taxonomy" id="1915356"/>
    <lineage>
        <taxon>Eukaryota</taxon>
        <taxon>Metamonada</taxon>
        <taxon>Parabasalia</taxon>
        <taxon>Tritrichomonadida</taxon>
        <taxon>Tritrichomonadidae</taxon>
        <taxon>Tritrichomonas</taxon>
    </lineage>
</organism>
<dbReference type="InterPro" id="IPR019956">
    <property type="entry name" value="Ubiquitin_dom"/>
</dbReference>
<dbReference type="PRINTS" id="PR00348">
    <property type="entry name" value="UBIQUITIN"/>
</dbReference>
<dbReference type="Pfam" id="PF00240">
    <property type="entry name" value="ubiquitin"/>
    <property type="match status" value="1"/>
</dbReference>
<dbReference type="SMART" id="SM00213">
    <property type="entry name" value="UBQ"/>
    <property type="match status" value="1"/>
</dbReference>
<feature type="domain" description="Ubiquitin-like" evidence="1">
    <location>
        <begin position="595"/>
        <end position="670"/>
    </location>
</feature>
<reference evidence="4 5" key="1">
    <citation type="submission" date="2024-04" db="EMBL/GenBank/DDBJ databases">
        <title>Tritrichomonas musculus Genome.</title>
        <authorList>
            <person name="Alves-Ferreira E."/>
            <person name="Grigg M."/>
            <person name="Lorenzi H."/>
            <person name="Galac M."/>
        </authorList>
    </citation>
    <scope>NUCLEOTIDE SEQUENCE [LARGE SCALE GENOMIC DNA]</scope>
    <source>
        <strain evidence="4 5">EAF2021</strain>
    </source>
</reference>
<dbReference type="PROSITE" id="PS50234">
    <property type="entry name" value="VWFA"/>
    <property type="match status" value="1"/>
</dbReference>
<evidence type="ECO:0000313" key="5">
    <source>
        <dbReference type="Proteomes" id="UP001470230"/>
    </source>
</evidence>
<dbReference type="PANTHER" id="PTHR45737">
    <property type="entry name" value="VON WILLEBRAND FACTOR A DOMAIN-CONTAINING PROTEIN 5A"/>
    <property type="match status" value="1"/>
</dbReference>
<dbReference type="PANTHER" id="PTHR45737:SF6">
    <property type="entry name" value="VON WILLEBRAND FACTOR A DOMAIN-CONTAINING PROTEIN 5A"/>
    <property type="match status" value="1"/>
</dbReference>
<dbReference type="InterPro" id="IPR036465">
    <property type="entry name" value="vWFA_dom_sf"/>
</dbReference>
<evidence type="ECO:0000259" key="3">
    <source>
        <dbReference type="PROSITE" id="PS51468"/>
    </source>
</evidence>
<comment type="caution">
    <text evidence="4">The sequence shown here is derived from an EMBL/GenBank/DDBJ whole genome shotgun (WGS) entry which is preliminary data.</text>
</comment>
<evidence type="ECO:0000313" key="4">
    <source>
        <dbReference type="EMBL" id="KAK8842376.1"/>
    </source>
</evidence>
<dbReference type="PROSITE" id="PS50053">
    <property type="entry name" value="UBIQUITIN_2"/>
    <property type="match status" value="1"/>
</dbReference>
<dbReference type="InterPro" id="IPR002035">
    <property type="entry name" value="VWF_A"/>
</dbReference>
<dbReference type="InterPro" id="IPR029071">
    <property type="entry name" value="Ubiquitin-like_domsf"/>
</dbReference>
<accession>A0ABR2H919</accession>
<keyword evidence="5" id="KW-1185">Reference proteome</keyword>
<evidence type="ECO:0000259" key="1">
    <source>
        <dbReference type="PROSITE" id="PS50053"/>
    </source>
</evidence>
<dbReference type="Pfam" id="PF13768">
    <property type="entry name" value="VWA_3"/>
    <property type="match status" value="1"/>
</dbReference>
<dbReference type="SUPFAM" id="SSF54236">
    <property type="entry name" value="Ubiquitin-like"/>
    <property type="match status" value="1"/>
</dbReference>
<dbReference type="Gene3D" id="3.10.20.90">
    <property type="entry name" value="Phosphatidylinositol 3-kinase Catalytic Subunit, Chain A, domain 1"/>
    <property type="match status" value="1"/>
</dbReference>